<gene>
    <name evidence="1" type="ORF">IM811_012192</name>
</gene>
<accession>A0A8H7NCP7</accession>
<protein>
    <submittedName>
        <fullName evidence="1">Uncharacterized protein</fullName>
    </submittedName>
</protein>
<evidence type="ECO:0000313" key="2">
    <source>
        <dbReference type="Proteomes" id="UP000616885"/>
    </source>
</evidence>
<organism evidence="1 2">
    <name type="scientific">Bionectria ochroleuca</name>
    <name type="common">Gliocladium roseum</name>
    <dbReference type="NCBI Taxonomy" id="29856"/>
    <lineage>
        <taxon>Eukaryota</taxon>
        <taxon>Fungi</taxon>
        <taxon>Dikarya</taxon>
        <taxon>Ascomycota</taxon>
        <taxon>Pezizomycotina</taxon>
        <taxon>Sordariomycetes</taxon>
        <taxon>Hypocreomycetidae</taxon>
        <taxon>Hypocreales</taxon>
        <taxon>Bionectriaceae</taxon>
        <taxon>Clonostachys</taxon>
    </lineage>
</organism>
<dbReference type="AlphaFoldDB" id="A0A8H7NCP7"/>
<dbReference type="Proteomes" id="UP000616885">
    <property type="component" value="Unassembled WGS sequence"/>
</dbReference>
<comment type="caution">
    <text evidence="1">The sequence shown here is derived from an EMBL/GenBank/DDBJ whole genome shotgun (WGS) entry which is preliminary data.</text>
</comment>
<proteinExistence type="predicted"/>
<evidence type="ECO:0000313" key="1">
    <source>
        <dbReference type="EMBL" id="KAF9753434.1"/>
    </source>
</evidence>
<dbReference type="EMBL" id="JADCTT010000004">
    <property type="protein sequence ID" value="KAF9753434.1"/>
    <property type="molecule type" value="Genomic_DNA"/>
</dbReference>
<sequence>MRDELHCPSRGREELTELKCLEVQGRCREAGACPTRRERKTREGASINAGENTPYLIPRCFDGRHALGRWVKSAGTTWESPFWKLLTRKKTISMLNFYAAILGLELGQSHVHSPHRVLKSSGINMDLEMVTRADNSFHTYQNMSSSLSLLFLRIITLVPITQLIFSSLPTSRSRAGRLHGPLLWNTGRHCRRRLTPTDMRLKRR</sequence>
<name>A0A8H7NCP7_BIOOC</name>
<reference evidence="1" key="1">
    <citation type="submission" date="2020-10" db="EMBL/GenBank/DDBJ databases">
        <title>High-Quality Genome Resource of Clonostachys rosea strain S41 by Oxford Nanopore Long-Read Sequencing.</title>
        <authorList>
            <person name="Wang H."/>
        </authorList>
    </citation>
    <scope>NUCLEOTIDE SEQUENCE</scope>
    <source>
        <strain evidence="1">S41</strain>
    </source>
</reference>